<dbReference type="Gene3D" id="3.40.50.300">
    <property type="entry name" value="P-loop containing nucleotide triphosphate hydrolases"/>
    <property type="match status" value="1"/>
</dbReference>
<proteinExistence type="predicted"/>
<evidence type="ECO:0000256" key="5">
    <source>
        <dbReference type="ARBA" id="ARBA00022741"/>
    </source>
</evidence>
<feature type="transmembrane region" description="Helical" evidence="9">
    <location>
        <begin position="72"/>
        <end position="93"/>
    </location>
</feature>
<evidence type="ECO:0000256" key="3">
    <source>
        <dbReference type="ARBA" id="ARBA00022475"/>
    </source>
</evidence>
<dbReference type="GO" id="GO:0005524">
    <property type="term" value="F:ATP binding"/>
    <property type="evidence" value="ECO:0007669"/>
    <property type="project" value="UniProtKB-KW"/>
</dbReference>
<dbReference type="PANTHER" id="PTHR24221:SF654">
    <property type="entry name" value="ATP-BINDING CASSETTE SUB-FAMILY B MEMBER 6"/>
    <property type="match status" value="1"/>
</dbReference>
<keyword evidence="5" id="KW-0547">Nucleotide-binding</keyword>
<sequence length="599" mass="66583">MDGDRTAEDLSWREKAHAFWRVALFKPVLTAGIIVFSVFVALMEGVGLSFLVPIIDVVQGTDPTEADGVTQAFFTAYSFVGIPFSLGTIILGVSTVMTVRYLSSFVVDWFRVALEKQYVRELQRESFDHALDARVAYFDEHGSDDILNAIVTQAEYAGKVIRDFIFVFNHVLLALMYLGIAFFISPLLTIAAVVILGGLTFLIRRVLEPGYTVGDRVAEANEQIQQSAQAGTQGIRDIKLYTKTEDVFDRFAGAVERFTDSSITLARNEAAIENFYNLTAAVTVFVLIYVALTFTELSLGALGVFLFALFQLAPEVSRANNRFYKMEGRLPHLIRTQEFVRNLEESSEIDSGEEPVPEPPTPVRFEDVSFAYNPEEEQVLKDISFSVDKGEFIAFVGQSGAGKSTIISLLARMYEHDEGEISANGVPVERIDLTEWRERVAVVRQDPFIFNDTVRANVTIGNEDATEAEIERACEIAHVTEYLDDLPGGYDTILGDNGVRLSGGQRQRISLARALLKDADILVLDEATSDLDTNIEESVQTEIESMDRDYAIIAIAHRLSTVINADQIYTLQDGEIVEQGEHEELVGGEGKYAQLYSTQ</sequence>
<dbReference type="GO" id="GO:0055085">
    <property type="term" value="P:transmembrane transport"/>
    <property type="evidence" value="ECO:0007669"/>
    <property type="project" value="UniProtKB-ARBA"/>
</dbReference>
<dbReference type="InterPro" id="IPR011527">
    <property type="entry name" value="ABC1_TM_dom"/>
</dbReference>
<comment type="caution">
    <text evidence="12">The sequence shown here is derived from an EMBL/GenBank/DDBJ whole genome shotgun (WGS) entry which is preliminary data.</text>
</comment>
<keyword evidence="6 12" id="KW-0067">ATP-binding</keyword>
<dbReference type="AlphaFoldDB" id="A0ABD5V6I8"/>
<keyword evidence="4 9" id="KW-0812">Transmembrane</keyword>
<feature type="domain" description="ABC transporter" evidence="10">
    <location>
        <begin position="363"/>
        <end position="598"/>
    </location>
</feature>
<dbReference type="SUPFAM" id="SSF90123">
    <property type="entry name" value="ABC transporter transmembrane region"/>
    <property type="match status" value="1"/>
</dbReference>
<dbReference type="Pfam" id="PF00664">
    <property type="entry name" value="ABC_membrane"/>
    <property type="match status" value="1"/>
</dbReference>
<dbReference type="FunFam" id="3.40.50.300:FF:000221">
    <property type="entry name" value="Multidrug ABC transporter ATP-binding protein"/>
    <property type="match status" value="1"/>
</dbReference>
<dbReference type="InterPro" id="IPR003439">
    <property type="entry name" value="ABC_transporter-like_ATP-bd"/>
</dbReference>
<keyword evidence="7 9" id="KW-1133">Transmembrane helix</keyword>
<dbReference type="InterPro" id="IPR036640">
    <property type="entry name" value="ABC1_TM_sf"/>
</dbReference>
<keyword evidence="8 9" id="KW-0472">Membrane</keyword>
<dbReference type="InterPro" id="IPR039421">
    <property type="entry name" value="Type_1_exporter"/>
</dbReference>
<dbReference type="PROSITE" id="PS50929">
    <property type="entry name" value="ABC_TM1F"/>
    <property type="match status" value="1"/>
</dbReference>
<evidence type="ECO:0000256" key="9">
    <source>
        <dbReference type="SAM" id="Phobius"/>
    </source>
</evidence>
<keyword evidence="13" id="KW-1185">Reference proteome</keyword>
<dbReference type="InterPro" id="IPR017871">
    <property type="entry name" value="ABC_transporter-like_CS"/>
</dbReference>
<evidence type="ECO:0000256" key="4">
    <source>
        <dbReference type="ARBA" id="ARBA00022692"/>
    </source>
</evidence>
<dbReference type="PANTHER" id="PTHR24221">
    <property type="entry name" value="ATP-BINDING CASSETTE SUB-FAMILY B"/>
    <property type="match status" value="1"/>
</dbReference>
<feature type="transmembrane region" description="Helical" evidence="9">
    <location>
        <begin position="275"/>
        <end position="292"/>
    </location>
</feature>
<dbReference type="EMBL" id="JBHSXQ010000003">
    <property type="protein sequence ID" value="MFC6905725.1"/>
    <property type="molecule type" value="Genomic_DNA"/>
</dbReference>
<keyword evidence="3" id="KW-1003">Cell membrane</keyword>
<dbReference type="Proteomes" id="UP001596312">
    <property type="component" value="Unassembled WGS sequence"/>
</dbReference>
<evidence type="ECO:0000256" key="8">
    <source>
        <dbReference type="ARBA" id="ARBA00023136"/>
    </source>
</evidence>
<evidence type="ECO:0000256" key="6">
    <source>
        <dbReference type="ARBA" id="ARBA00022840"/>
    </source>
</evidence>
<dbReference type="SMART" id="SM00382">
    <property type="entry name" value="AAA"/>
    <property type="match status" value="1"/>
</dbReference>
<evidence type="ECO:0000256" key="1">
    <source>
        <dbReference type="ARBA" id="ARBA00004651"/>
    </source>
</evidence>
<feature type="domain" description="ABC transmembrane type-1" evidence="11">
    <location>
        <begin position="31"/>
        <end position="328"/>
    </location>
</feature>
<gene>
    <name evidence="12" type="ORF">ACFQGH_11020</name>
</gene>
<name>A0ABD5V6I8_9EURY</name>
<accession>A0ABD5V6I8</accession>
<dbReference type="PROSITE" id="PS50893">
    <property type="entry name" value="ABC_TRANSPORTER_2"/>
    <property type="match status" value="1"/>
</dbReference>
<dbReference type="Gene3D" id="1.20.1560.10">
    <property type="entry name" value="ABC transporter type 1, transmembrane domain"/>
    <property type="match status" value="1"/>
</dbReference>
<protein>
    <submittedName>
        <fullName evidence="12">ABC transporter ATP-binding protein</fullName>
    </submittedName>
</protein>
<evidence type="ECO:0000313" key="12">
    <source>
        <dbReference type="EMBL" id="MFC6905725.1"/>
    </source>
</evidence>
<evidence type="ECO:0000313" key="13">
    <source>
        <dbReference type="Proteomes" id="UP001596312"/>
    </source>
</evidence>
<reference evidence="12 13" key="1">
    <citation type="journal article" date="2019" name="Int. J. Syst. Evol. Microbiol.">
        <title>The Global Catalogue of Microorganisms (GCM) 10K type strain sequencing project: providing services to taxonomists for standard genome sequencing and annotation.</title>
        <authorList>
            <consortium name="The Broad Institute Genomics Platform"/>
            <consortium name="The Broad Institute Genome Sequencing Center for Infectious Disease"/>
            <person name="Wu L."/>
            <person name="Ma J."/>
        </authorList>
    </citation>
    <scope>NUCLEOTIDE SEQUENCE [LARGE SCALE GENOMIC DNA]</scope>
    <source>
        <strain evidence="12 13">CGMCC 1.3240</strain>
    </source>
</reference>
<evidence type="ECO:0000259" key="11">
    <source>
        <dbReference type="PROSITE" id="PS50929"/>
    </source>
</evidence>
<evidence type="ECO:0000256" key="2">
    <source>
        <dbReference type="ARBA" id="ARBA00022448"/>
    </source>
</evidence>
<dbReference type="PROSITE" id="PS00211">
    <property type="entry name" value="ABC_TRANSPORTER_1"/>
    <property type="match status" value="1"/>
</dbReference>
<evidence type="ECO:0000256" key="7">
    <source>
        <dbReference type="ARBA" id="ARBA00022989"/>
    </source>
</evidence>
<dbReference type="InterPro" id="IPR027417">
    <property type="entry name" value="P-loop_NTPase"/>
</dbReference>
<dbReference type="GO" id="GO:0005886">
    <property type="term" value="C:plasma membrane"/>
    <property type="evidence" value="ECO:0007669"/>
    <property type="project" value="UniProtKB-SubCell"/>
</dbReference>
<dbReference type="SUPFAM" id="SSF52540">
    <property type="entry name" value="P-loop containing nucleoside triphosphate hydrolases"/>
    <property type="match status" value="1"/>
</dbReference>
<comment type="subcellular location">
    <subcellularLocation>
        <location evidence="1">Cell membrane</location>
        <topology evidence="1">Multi-pass membrane protein</topology>
    </subcellularLocation>
</comment>
<feature type="transmembrane region" description="Helical" evidence="9">
    <location>
        <begin position="190"/>
        <end position="207"/>
    </location>
</feature>
<dbReference type="Pfam" id="PF00005">
    <property type="entry name" value="ABC_tran"/>
    <property type="match status" value="1"/>
</dbReference>
<dbReference type="InterPro" id="IPR003593">
    <property type="entry name" value="AAA+_ATPase"/>
</dbReference>
<feature type="transmembrane region" description="Helical" evidence="9">
    <location>
        <begin position="164"/>
        <end position="184"/>
    </location>
</feature>
<feature type="transmembrane region" description="Helical" evidence="9">
    <location>
        <begin position="28"/>
        <end position="52"/>
    </location>
</feature>
<organism evidence="12 13">
    <name type="scientific">Halalkalicoccus tibetensis</name>
    <dbReference type="NCBI Taxonomy" id="175632"/>
    <lineage>
        <taxon>Archaea</taxon>
        <taxon>Methanobacteriati</taxon>
        <taxon>Methanobacteriota</taxon>
        <taxon>Stenosarchaea group</taxon>
        <taxon>Halobacteria</taxon>
        <taxon>Halobacteriales</taxon>
        <taxon>Halococcaceae</taxon>
        <taxon>Halalkalicoccus</taxon>
    </lineage>
</organism>
<evidence type="ECO:0000259" key="10">
    <source>
        <dbReference type="PROSITE" id="PS50893"/>
    </source>
</evidence>
<keyword evidence="2" id="KW-0813">Transport</keyword>
<dbReference type="RefSeq" id="WP_390220898.1">
    <property type="nucleotide sequence ID" value="NZ_JBBMXV010000003.1"/>
</dbReference>